<feature type="transmembrane region" description="Helical" evidence="1">
    <location>
        <begin position="6"/>
        <end position="26"/>
    </location>
</feature>
<keyword evidence="1" id="KW-0472">Membrane</keyword>
<name>A0A916KNB8_DEHMC</name>
<organism evidence="2 3">
    <name type="scientific">Dehalococcoides mccartyi (strain CBDB1)</name>
    <dbReference type="NCBI Taxonomy" id="255470"/>
    <lineage>
        <taxon>Bacteria</taxon>
        <taxon>Bacillati</taxon>
        <taxon>Chloroflexota</taxon>
        <taxon>Dehalococcoidia</taxon>
        <taxon>Dehalococcoidales</taxon>
        <taxon>Dehalococcoidaceae</taxon>
        <taxon>Dehalococcoides</taxon>
    </lineage>
</organism>
<feature type="transmembrane region" description="Helical" evidence="1">
    <location>
        <begin position="66"/>
        <end position="88"/>
    </location>
</feature>
<dbReference type="EMBL" id="AJ965256">
    <property type="protein sequence ID" value="CAI83643.1"/>
    <property type="molecule type" value="Genomic_DNA"/>
</dbReference>
<feature type="transmembrane region" description="Helical" evidence="1">
    <location>
        <begin position="33"/>
        <end position="54"/>
    </location>
</feature>
<dbReference type="AlphaFoldDB" id="A0A916KNB8"/>
<reference evidence="2 3" key="1">
    <citation type="journal article" date="2005" name="Nat. Biotechnol.">
        <title>Genome sequence of the chlorinated compound-respiring bacterium Dehalococcoides species strain CBDB1.</title>
        <authorList>
            <person name="Kube M."/>
            <person name="Beck A."/>
            <person name="Zinder S.H."/>
            <person name="Kuhl H."/>
            <person name="Reinhardt R."/>
            <person name="Adrian L."/>
        </authorList>
    </citation>
    <scope>NUCLEOTIDE SEQUENCE [LARGE SCALE GENOMIC DNA]</scope>
    <source>
        <strain evidence="2 3">CBDB1</strain>
    </source>
</reference>
<accession>A0A916KNB8</accession>
<protein>
    <submittedName>
        <fullName evidence="2">Reductive dehalogenase anchoring protein</fullName>
    </submittedName>
</protein>
<evidence type="ECO:0000313" key="2">
    <source>
        <dbReference type="EMBL" id="CAI83643.1"/>
    </source>
</evidence>
<keyword evidence="3" id="KW-1185">Reference proteome</keyword>
<keyword evidence="1" id="KW-0812">Transmembrane</keyword>
<gene>
    <name evidence="2" type="primary">rdhB</name>
    <name evidence="2" type="ordered locus">cbdbA1623</name>
</gene>
<sequence>MEVGSMFFVGLAVAVALTLFVVWLIRRQLGIKWYEWIIGFLAVASLFATVQHYFSSLEENEPTSAWMGALIFGIIFLILAALDWQLIIRHKKVA</sequence>
<proteinExistence type="predicted"/>
<evidence type="ECO:0000313" key="3">
    <source>
        <dbReference type="Proteomes" id="UP000000433"/>
    </source>
</evidence>
<dbReference type="Proteomes" id="UP000000433">
    <property type="component" value="Chromosome"/>
</dbReference>
<keyword evidence="1" id="KW-1133">Transmembrane helix</keyword>
<dbReference type="KEGG" id="deh:cbdbA1623"/>
<evidence type="ECO:0000256" key="1">
    <source>
        <dbReference type="SAM" id="Phobius"/>
    </source>
</evidence>